<keyword evidence="4" id="KW-1185">Reference proteome</keyword>
<dbReference type="EMBL" id="PUHQ01000046">
    <property type="protein sequence ID" value="KAG0660221.1"/>
    <property type="molecule type" value="Genomic_DNA"/>
</dbReference>
<feature type="domain" description="Rho-GAP" evidence="2">
    <location>
        <begin position="219"/>
        <end position="427"/>
    </location>
</feature>
<dbReference type="SMART" id="SM00324">
    <property type="entry name" value="RhoGAP"/>
    <property type="match status" value="1"/>
</dbReference>
<dbReference type="OrthoDB" id="19923at2759"/>
<evidence type="ECO:0000313" key="4">
    <source>
        <dbReference type="Proteomes" id="UP000777482"/>
    </source>
</evidence>
<dbReference type="AlphaFoldDB" id="A0A9P6W0C3"/>
<comment type="caution">
    <text evidence="3">The sequence shown here is derived from an EMBL/GenBank/DDBJ whole genome shotgun (WGS) entry which is preliminary data.</text>
</comment>
<feature type="compositionally biased region" description="Basic and acidic residues" evidence="1">
    <location>
        <begin position="44"/>
        <end position="54"/>
    </location>
</feature>
<protein>
    <recommendedName>
        <fullName evidence="2">Rho-GAP domain-containing protein</fullName>
    </recommendedName>
</protein>
<dbReference type="InterPro" id="IPR008936">
    <property type="entry name" value="Rho_GTPase_activation_prot"/>
</dbReference>
<dbReference type="Pfam" id="PF00620">
    <property type="entry name" value="RhoGAP"/>
    <property type="match status" value="1"/>
</dbReference>
<feature type="region of interest" description="Disordered" evidence="1">
    <location>
        <begin position="27"/>
        <end position="65"/>
    </location>
</feature>
<accession>A0A9P6W0C3</accession>
<gene>
    <name evidence="3" type="ORF">C6P46_004675</name>
</gene>
<dbReference type="GO" id="GO:0005737">
    <property type="term" value="C:cytoplasm"/>
    <property type="evidence" value="ECO:0007669"/>
    <property type="project" value="TreeGrafter"/>
</dbReference>
<dbReference type="GO" id="GO:0005096">
    <property type="term" value="F:GTPase activator activity"/>
    <property type="evidence" value="ECO:0007669"/>
    <property type="project" value="TreeGrafter"/>
</dbReference>
<sequence length="427" mass="46980">MSQQKRRRDSTSSGTIRDWLPLVWTAWEDQEEGQDETEPLTDGDGERQAAHEDAAGDADSASMVVSECSTSEERQPMLVFSLCRVPDPAEVPSLRLLEALRLRLEETATRSGPYSVVLFLDPAPFVPSLRDLVSAYFALSTDAKKKVEHVYLVGGGWKTSLLVRIFSTSILSFKAMRKGKLVDCSTLSLLAERLGRETFRRIEIPLEVYISNAKRESSIHLDDEVATPSPAEDQAPLVQDCWRILAEQGPSSLGIFRRSPSATNVAHLEAAYSRGHPVRLDFAPDAPYLAASLLKRHLARMNEPVFSRAVCDEAKRCPLEEDDAAIAFIRESILPLLSPSNLTLLTNLVRVLAQIADNASQNLMTAENLVICICPALVGGIGGSVEEVGMCRVPGVMEMGTMRGLFREEEARSENTVGGVLKVMIQR</sequence>
<organism evidence="3 4">
    <name type="scientific">Rhodotorula mucilaginosa</name>
    <name type="common">Yeast</name>
    <name type="synonym">Rhodotorula rubra</name>
    <dbReference type="NCBI Taxonomy" id="5537"/>
    <lineage>
        <taxon>Eukaryota</taxon>
        <taxon>Fungi</taxon>
        <taxon>Dikarya</taxon>
        <taxon>Basidiomycota</taxon>
        <taxon>Pucciniomycotina</taxon>
        <taxon>Microbotryomycetes</taxon>
        <taxon>Sporidiobolales</taxon>
        <taxon>Sporidiobolaceae</taxon>
        <taxon>Rhodotorula</taxon>
    </lineage>
</organism>
<dbReference type="InterPro" id="IPR001251">
    <property type="entry name" value="CRAL-TRIO_dom"/>
</dbReference>
<dbReference type="Pfam" id="PF13716">
    <property type="entry name" value="CRAL_TRIO_2"/>
    <property type="match status" value="1"/>
</dbReference>
<evidence type="ECO:0000313" key="3">
    <source>
        <dbReference type="EMBL" id="KAG0660221.1"/>
    </source>
</evidence>
<dbReference type="Gene3D" id="1.10.555.10">
    <property type="entry name" value="Rho GTPase activation protein"/>
    <property type="match status" value="1"/>
</dbReference>
<dbReference type="CDD" id="cd00159">
    <property type="entry name" value="RhoGAP"/>
    <property type="match status" value="1"/>
</dbReference>
<feature type="compositionally biased region" description="Acidic residues" evidence="1">
    <location>
        <begin position="28"/>
        <end position="43"/>
    </location>
</feature>
<dbReference type="PANTHER" id="PTHR45808:SF2">
    <property type="entry name" value="RHO GTPASE-ACTIVATING PROTEIN 68F"/>
    <property type="match status" value="1"/>
</dbReference>
<dbReference type="SUPFAM" id="SSF48350">
    <property type="entry name" value="GTPase activation domain, GAP"/>
    <property type="match status" value="1"/>
</dbReference>
<proteinExistence type="predicted"/>
<evidence type="ECO:0000256" key="1">
    <source>
        <dbReference type="SAM" id="MobiDB-lite"/>
    </source>
</evidence>
<dbReference type="GO" id="GO:0007264">
    <property type="term" value="P:small GTPase-mediated signal transduction"/>
    <property type="evidence" value="ECO:0007669"/>
    <property type="project" value="TreeGrafter"/>
</dbReference>
<dbReference type="InterPro" id="IPR000198">
    <property type="entry name" value="RhoGAP_dom"/>
</dbReference>
<evidence type="ECO:0000259" key="2">
    <source>
        <dbReference type="PROSITE" id="PS50238"/>
    </source>
</evidence>
<dbReference type="PANTHER" id="PTHR45808">
    <property type="entry name" value="RHO GTPASE-ACTIVATING PROTEIN 68F"/>
    <property type="match status" value="1"/>
</dbReference>
<dbReference type="PROSITE" id="PS50238">
    <property type="entry name" value="RHOGAP"/>
    <property type="match status" value="1"/>
</dbReference>
<name>A0A9P6W0C3_RHOMI</name>
<reference evidence="3 4" key="1">
    <citation type="submission" date="2020-11" db="EMBL/GenBank/DDBJ databases">
        <title>Kefir isolates.</title>
        <authorList>
            <person name="Marcisauskas S."/>
            <person name="Kim Y."/>
            <person name="Blasche S."/>
        </authorList>
    </citation>
    <scope>NUCLEOTIDE SEQUENCE [LARGE SCALE GENOMIC DNA]</scope>
    <source>
        <strain evidence="3 4">KR</strain>
    </source>
</reference>
<dbReference type="Proteomes" id="UP000777482">
    <property type="component" value="Unassembled WGS sequence"/>
</dbReference>